<feature type="signal peptide" evidence="1">
    <location>
        <begin position="1"/>
        <end position="20"/>
    </location>
</feature>
<accession>A0AAD3MF37</accession>
<keyword evidence="1" id="KW-0732">Signal</keyword>
<name>A0AAD3MF37_LATJO</name>
<dbReference type="Proteomes" id="UP001279410">
    <property type="component" value="Unassembled WGS sequence"/>
</dbReference>
<evidence type="ECO:0000256" key="1">
    <source>
        <dbReference type="SAM" id="SignalP"/>
    </source>
</evidence>
<gene>
    <name evidence="2" type="ORF">AKAME5_002829800</name>
</gene>
<keyword evidence="3" id="KW-1185">Reference proteome</keyword>
<evidence type="ECO:0000313" key="2">
    <source>
        <dbReference type="EMBL" id="GLD53020.1"/>
    </source>
</evidence>
<dbReference type="EMBL" id="BRZM01003874">
    <property type="protein sequence ID" value="GLD53020.1"/>
    <property type="molecule type" value="Genomic_DNA"/>
</dbReference>
<feature type="chain" id="PRO_5042179804" evidence="1">
    <location>
        <begin position="21"/>
        <end position="107"/>
    </location>
</feature>
<reference evidence="2" key="1">
    <citation type="submission" date="2022-08" db="EMBL/GenBank/DDBJ databases">
        <title>Genome sequencing of akame (Lates japonicus).</title>
        <authorList>
            <person name="Hashiguchi Y."/>
            <person name="Takahashi H."/>
        </authorList>
    </citation>
    <scope>NUCLEOTIDE SEQUENCE</scope>
    <source>
        <strain evidence="2">Kochi</strain>
    </source>
</reference>
<dbReference type="AlphaFoldDB" id="A0AAD3MF37"/>
<comment type="caution">
    <text evidence="2">The sequence shown here is derived from an EMBL/GenBank/DDBJ whole genome shotgun (WGS) entry which is preliminary data.</text>
</comment>
<sequence length="107" mass="12485">MSSIILHLIFLLEKLEAALSRSTRRSTRYCLLKLNLGSEQLHSSPHGCRQRNHIRVTIRWPLPPRRWQHCSSVGEQMWDSRDCENNTLHIAASNTSRLRHHGEGWAH</sequence>
<evidence type="ECO:0000313" key="3">
    <source>
        <dbReference type="Proteomes" id="UP001279410"/>
    </source>
</evidence>
<protein>
    <submittedName>
        <fullName evidence="2">Protein fem-1 homolog A-like protein</fullName>
    </submittedName>
</protein>
<organism evidence="2 3">
    <name type="scientific">Lates japonicus</name>
    <name type="common">Japanese lates</name>
    <dbReference type="NCBI Taxonomy" id="270547"/>
    <lineage>
        <taxon>Eukaryota</taxon>
        <taxon>Metazoa</taxon>
        <taxon>Chordata</taxon>
        <taxon>Craniata</taxon>
        <taxon>Vertebrata</taxon>
        <taxon>Euteleostomi</taxon>
        <taxon>Actinopterygii</taxon>
        <taxon>Neopterygii</taxon>
        <taxon>Teleostei</taxon>
        <taxon>Neoteleostei</taxon>
        <taxon>Acanthomorphata</taxon>
        <taxon>Carangaria</taxon>
        <taxon>Carangaria incertae sedis</taxon>
        <taxon>Centropomidae</taxon>
        <taxon>Lates</taxon>
    </lineage>
</organism>
<proteinExistence type="predicted"/>